<keyword evidence="23" id="KW-1185">Reference proteome</keyword>
<evidence type="ECO:0000256" key="11">
    <source>
        <dbReference type="ARBA" id="ARBA00023038"/>
    </source>
</evidence>
<keyword evidence="12 17" id="KW-0175">Coiled coil</keyword>
<comment type="subcellular location">
    <subcellularLocation>
        <location evidence="2">Cell membrane</location>
        <topology evidence="2">Peripheral membrane protein</topology>
    </subcellularLocation>
    <subcellularLocation>
        <location evidence="4">Cell projection</location>
    </subcellularLocation>
    <subcellularLocation>
        <location evidence="3">Cytoplasm</location>
        <location evidence="3">Cytoskeleton</location>
    </subcellularLocation>
    <subcellularLocation>
        <location evidence="1">Recycling endosome</location>
    </subcellularLocation>
</comment>
<feature type="domain" description="LIM zinc-binding" evidence="20">
    <location>
        <begin position="179"/>
        <end position="241"/>
    </location>
</feature>
<feature type="domain" description="BMERB" evidence="21">
    <location>
        <begin position="872"/>
        <end position="1023"/>
    </location>
</feature>
<dbReference type="GO" id="GO:0046872">
    <property type="term" value="F:metal ion binding"/>
    <property type="evidence" value="ECO:0007669"/>
    <property type="project" value="UniProtKB-KW"/>
</dbReference>
<dbReference type="Gene3D" id="2.10.110.10">
    <property type="entry name" value="Cysteine Rich Protein"/>
    <property type="match status" value="1"/>
</dbReference>
<sequence>MAAIKALQQWCKQQCDGYRDVNITNMTTSFRDGLAFCAILHKHRPDLIDFNSLSKENVYENNHLAFTVAEEKLGIPALLDAEDMVKLRVPDRLSILTYVSQYYNYFHGRSPIGGMGAVKRPPPETIEEPAGKKTTNHVPTSPQPPAPSKTTQRSTTEVTENAPVRAGIREINVNSSVSSNCSICGKHVHLVQRHMADGKLYHRNCFRCKQCSRTLQPGNYKMGDHPGSFVCTNHHSANHMNTAIVNASPSGPYTPAVASVGANKTSVSFESNNKSANNSSSTRGQEQGSKANSNFLNSSFRNGSSSNSTSNHVPTNRTAAGFYGSSNTNSSSSYSSGRTEQSSLANSSTNQVKTASSVFGSSSNSQHTSSPSSNYLPKGKADNSSTQSNWSERQSNKESGQSGQTKQHGTTNNQVITISSLSGRWSSSAGKEEENTSAKPWLSSTAKNKEARDRFFQSSPVTEPTVNKPQTGRDSPKLSVSIGPSKSTVGNVTPNATEGNAEKDKARNFLLKAIPGSTSPKPARAAEIPKSITTPNRILDPSPSGSMASTPKNDPMRPVPKERKSKVQISVSSSETPKTTPTSTTSKGITTPNLVPAQPTQPAQSVQPTHPRQSAQSTQPTRPTPSILSTQPAQPKESTQQTRPAQPTQPTRPTQPTQPTQPARPTQPTQSAHSKETTRPTQPAQPSQSVTPKHSTQPSQTTPSTKPPQPGVVTPGKNPKLPEPSPKSESQNSGTKDAKLEAPGDWRSMLKPVDKKPAQGYIEKDHIFPLLDQIEPGPLLEIKPATKEKETTSTQKKQPTITTVTVTISPGPAEKENKPVPSVTTPATPVKGATESTNAAPPRRKLLPAKIDLINDWPKPEQKWQDRSVNNEEQAPIKFRPEYIPEEEIQRQLNIIEQELDTLEQRGVELEKQLRSCDGDESEDFLMVDWLKLIHEKQLLLRQESELNYISRQQALEDQQQNVETELRNLMSKPEHMKSERDKKRESDLLDKYLLIVNDRSEIIECLDEDRIREKEEDEMMENMIRKHSDSQQKQTTPEPNLKRRSRFSFSGWLRPKDKNKT</sequence>
<dbReference type="CDD" id="cd21253">
    <property type="entry name" value="CH_MICALL2"/>
    <property type="match status" value="1"/>
</dbReference>
<keyword evidence="14" id="KW-0206">Cytoskeleton</keyword>
<dbReference type="InterPro" id="IPR001781">
    <property type="entry name" value="Znf_LIM"/>
</dbReference>
<dbReference type="AlphaFoldDB" id="A0AAV3A8A0"/>
<feature type="compositionally biased region" description="Low complexity" evidence="18">
    <location>
        <begin position="268"/>
        <end position="281"/>
    </location>
</feature>
<feature type="domain" description="Calponin-homology (CH)" evidence="19">
    <location>
        <begin position="1"/>
        <end position="107"/>
    </location>
</feature>
<name>A0AAV3A8A0_PYXAD</name>
<evidence type="ECO:0000259" key="19">
    <source>
        <dbReference type="PROSITE" id="PS50021"/>
    </source>
</evidence>
<keyword evidence="7" id="KW-0597">Phosphoprotein</keyword>
<evidence type="ECO:0000256" key="15">
    <source>
        <dbReference type="ARBA" id="ARBA00023273"/>
    </source>
</evidence>
<evidence type="ECO:0000256" key="14">
    <source>
        <dbReference type="ARBA" id="ARBA00023212"/>
    </source>
</evidence>
<feature type="compositionally biased region" description="Polar residues" evidence="18">
    <location>
        <begin position="598"/>
        <end position="638"/>
    </location>
</feature>
<dbReference type="SMART" id="SM00132">
    <property type="entry name" value="LIM"/>
    <property type="match status" value="1"/>
</dbReference>
<dbReference type="PANTHER" id="PTHR23167">
    <property type="entry name" value="CALPONIN HOMOLOGY DOMAIN-CONTAINING PROTEIN DDB_G0272472-RELATED"/>
    <property type="match status" value="1"/>
</dbReference>
<dbReference type="GO" id="GO:0005886">
    <property type="term" value="C:plasma membrane"/>
    <property type="evidence" value="ECO:0007669"/>
    <property type="project" value="UniProtKB-SubCell"/>
</dbReference>
<feature type="region of interest" description="Disordered" evidence="18">
    <location>
        <begin position="783"/>
        <end position="845"/>
    </location>
</feature>
<evidence type="ECO:0000256" key="2">
    <source>
        <dbReference type="ARBA" id="ARBA00004202"/>
    </source>
</evidence>
<keyword evidence="5" id="KW-1003">Cell membrane</keyword>
<evidence type="ECO:0000256" key="3">
    <source>
        <dbReference type="ARBA" id="ARBA00004245"/>
    </source>
</evidence>
<feature type="compositionally biased region" description="Low complexity" evidence="18">
    <location>
        <begin position="792"/>
        <end position="810"/>
    </location>
</feature>
<feature type="compositionally biased region" description="Polar residues" evidence="18">
    <location>
        <begin position="456"/>
        <end position="473"/>
    </location>
</feature>
<evidence type="ECO:0000256" key="12">
    <source>
        <dbReference type="ARBA" id="ARBA00023054"/>
    </source>
</evidence>
<evidence type="ECO:0000256" key="9">
    <source>
        <dbReference type="ARBA" id="ARBA00022753"/>
    </source>
</evidence>
<protein>
    <recommendedName>
        <fullName evidence="24">MICAL-like protein 2</fullName>
    </recommendedName>
</protein>
<feature type="compositionally biased region" description="Low complexity" evidence="18">
    <location>
        <begin position="361"/>
        <end position="373"/>
    </location>
</feature>
<keyword evidence="6" id="KW-0963">Cytoplasm</keyword>
<feature type="compositionally biased region" description="Low complexity" evidence="18">
    <location>
        <begin position="419"/>
        <end position="428"/>
    </location>
</feature>
<dbReference type="PANTHER" id="PTHR23167:SF87">
    <property type="entry name" value="MICAL-LIKE PROTEIN 2"/>
    <property type="match status" value="1"/>
</dbReference>
<organism evidence="22 23">
    <name type="scientific">Pyxicephalus adspersus</name>
    <name type="common">African bullfrog</name>
    <dbReference type="NCBI Taxonomy" id="30357"/>
    <lineage>
        <taxon>Eukaryota</taxon>
        <taxon>Metazoa</taxon>
        <taxon>Chordata</taxon>
        <taxon>Craniata</taxon>
        <taxon>Vertebrata</taxon>
        <taxon>Euteleostomi</taxon>
        <taxon>Amphibia</taxon>
        <taxon>Batrachia</taxon>
        <taxon>Anura</taxon>
        <taxon>Neobatrachia</taxon>
        <taxon>Ranoidea</taxon>
        <taxon>Pyxicephalidae</taxon>
        <taxon>Pyxicephalinae</taxon>
        <taxon>Pyxicephalus</taxon>
    </lineage>
</organism>
<feature type="compositionally biased region" description="Low complexity" evidence="18">
    <location>
        <begin position="292"/>
        <end position="311"/>
    </location>
</feature>
<keyword evidence="13" id="KW-0472">Membrane</keyword>
<dbReference type="GO" id="GO:0042995">
    <property type="term" value="C:cell projection"/>
    <property type="evidence" value="ECO:0007669"/>
    <property type="project" value="UniProtKB-SubCell"/>
</dbReference>
<reference evidence="22" key="1">
    <citation type="thesis" date="2020" institute="ProQuest LLC" country="789 East Eisenhower Parkway, Ann Arbor, MI, USA">
        <title>Comparative Genomics and Chromosome Evolution.</title>
        <authorList>
            <person name="Mudd A.B."/>
        </authorList>
    </citation>
    <scope>NUCLEOTIDE SEQUENCE</scope>
    <source>
        <strain evidence="22">1538</strain>
        <tissue evidence="22">Blood</tissue>
    </source>
</reference>
<dbReference type="PROSITE" id="PS50021">
    <property type="entry name" value="CH"/>
    <property type="match status" value="1"/>
</dbReference>
<feature type="compositionally biased region" description="Polar residues" evidence="18">
    <location>
        <begin position="679"/>
        <end position="690"/>
    </location>
</feature>
<evidence type="ECO:0000256" key="13">
    <source>
        <dbReference type="ARBA" id="ARBA00023136"/>
    </source>
</evidence>
<evidence type="ECO:0000256" key="5">
    <source>
        <dbReference type="ARBA" id="ARBA00022475"/>
    </source>
</evidence>
<evidence type="ECO:0000256" key="6">
    <source>
        <dbReference type="ARBA" id="ARBA00022490"/>
    </source>
</evidence>
<dbReference type="InterPro" id="IPR050540">
    <property type="entry name" value="F-actin_Monoox_Mical"/>
</dbReference>
<dbReference type="GO" id="GO:0005856">
    <property type="term" value="C:cytoskeleton"/>
    <property type="evidence" value="ECO:0007669"/>
    <property type="project" value="UniProtKB-SubCell"/>
</dbReference>
<dbReference type="FunFam" id="1.10.418.10:FF:000055">
    <property type="entry name" value="MICAL-like protein 2"/>
    <property type="match status" value="1"/>
</dbReference>
<dbReference type="SUPFAM" id="SSF47576">
    <property type="entry name" value="Calponin-homology domain, CH-domain"/>
    <property type="match status" value="1"/>
</dbReference>
<evidence type="ECO:0000256" key="17">
    <source>
        <dbReference type="SAM" id="Coils"/>
    </source>
</evidence>
<dbReference type="PROSITE" id="PS00478">
    <property type="entry name" value="LIM_DOMAIN_1"/>
    <property type="match status" value="1"/>
</dbReference>
<dbReference type="GO" id="GO:0055037">
    <property type="term" value="C:recycling endosome"/>
    <property type="evidence" value="ECO:0007669"/>
    <property type="project" value="UniProtKB-SubCell"/>
</dbReference>
<dbReference type="Pfam" id="PF12130">
    <property type="entry name" value="bMERB_dom"/>
    <property type="match status" value="1"/>
</dbReference>
<feature type="compositionally biased region" description="Polar residues" evidence="18">
    <location>
        <begin position="382"/>
        <end position="418"/>
    </location>
</feature>
<dbReference type="PROSITE" id="PS51848">
    <property type="entry name" value="BMERB"/>
    <property type="match status" value="1"/>
</dbReference>
<dbReference type="PROSITE" id="PS50023">
    <property type="entry name" value="LIM_DOMAIN_2"/>
    <property type="match status" value="1"/>
</dbReference>
<evidence type="ECO:0000256" key="4">
    <source>
        <dbReference type="ARBA" id="ARBA00004316"/>
    </source>
</evidence>
<feature type="compositionally biased region" description="Low complexity" evidence="18">
    <location>
        <begin position="639"/>
        <end position="670"/>
    </location>
</feature>
<feature type="compositionally biased region" description="Low complexity" evidence="18">
    <location>
        <begin position="691"/>
        <end position="704"/>
    </location>
</feature>
<feature type="compositionally biased region" description="Polar residues" evidence="18">
    <location>
        <begin position="282"/>
        <end position="291"/>
    </location>
</feature>
<feature type="compositionally biased region" description="Polar residues" evidence="18">
    <location>
        <begin position="148"/>
        <end position="159"/>
    </location>
</feature>
<feature type="compositionally biased region" description="Polar residues" evidence="18">
    <location>
        <begin position="344"/>
        <end position="360"/>
    </location>
</feature>
<keyword evidence="11 16" id="KW-0440">LIM domain</keyword>
<gene>
    <name evidence="22" type="ORF">GDO54_015284</name>
</gene>
<dbReference type="EMBL" id="DYDO01000008">
    <property type="protein sequence ID" value="DBA19447.1"/>
    <property type="molecule type" value="Genomic_DNA"/>
</dbReference>
<dbReference type="Proteomes" id="UP001181693">
    <property type="component" value="Unassembled WGS sequence"/>
</dbReference>
<evidence type="ECO:0000256" key="18">
    <source>
        <dbReference type="SAM" id="MobiDB-lite"/>
    </source>
</evidence>
<dbReference type="InterPro" id="IPR036872">
    <property type="entry name" value="CH_dom_sf"/>
</dbReference>
<evidence type="ECO:0000256" key="1">
    <source>
        <dbReference type="ARBA" id="ARBA00004172"/>
    </source>
</evidence>
<feature type="coiled-coil region" evidence="17">
    <location>
        <begin position="886"/>
        <end position="913"/>
    </location>
</feature>
<dbReference type="SUPFAM" id="SSF57716">
    <property type="entry name" value="Glucocorticoid receptor-like (DNA-binding domain)"/>
    <property type="match status" value="2"/>
</dbReference>
<keyword evidence="9" id="KW-0967">Endosome</keyword>
<dbReference type="InterPro" id="IPR001715">
    <property type="entry name" value="CH_dom"/>
</dbReference>
<dbReference type="CDD" id="cd09444">
    <property type="entry name" value="LIM_Mical_like_1"/>
    <property type="match status" value="1"/>
</dbReference>
<dbReference type="SMART" id="SM00033">
    <property type="entry name" value="CH"/>
    <property type="match status" value="1"/>
</dbReference>
<feature type="region of interest" description="Disordered" evidence="18">
    <location>
        <begin position="1015"/>
        <end position="1062"/>
    </location>
</feature>
<evidence type="ECO:0000256" key="10">
    <source>
        <dbReference type="ARBA" id="ARBA00022833"/>
    </source>
</evidence>
<feature type="compositionally biased region" description="Polar residues" evidence="18">
    <location>
        <begin position="482"/>
        <end position="498"/>
    </location>
</feature>
<evidence type="ECO:0000256" key="8">
    <source>
        <dbReference type="ARBA" id="ARBA00022723"/>
    </source>
</evidence>
<dbReference type="InterPro" id="IPR022735">
    <property type="entry name" value="bMERB_dom"/>
</dbReference>
<evidence type="ECO:0000313" key="23">
    <source>
        <dbReference type="Proteomes" id="UP001181693"/>
    </source>
</evidence>
<accession>A0AAV3A8A0</accession>
<proteinExistence type="predicted"/>
<feature type="region of interest" description="Disordered" evidence="18">
    <location>
        <begin position="113"/>
        <end position="163"/>
    </location>
</feature>
<feature type="compositionally biased region" description="Low complexity" evidence="18">
    <location>
        <begin position="323"/>
        <end position="343"/>
    </location>
</feature>
<feature type="compositionally biased region" description="Low complexity" evidence="18">
    <location>
        <begin position="570"/>
        <end position="592"/>
    </location>
</feature>
<keyword evidence="10 16" id="KW-0862">Zinc</keyword>
<feature type="compositionally biased region" description="Low complexity" evidence="18">
    <location>
        <begin position="819"/>
        <end position="830"/>
    </location>
</feature>
<dbReference type="Gene3D" id="1.10.418.10">
    <property type="entry name" value="Calponin-like domain"/>
    <property type="match status" value="1"/>
</dbReference>
<dbReference type="Pfam" id="PF00412">
    <property type="entry name" value="LIM"/>
    <property type="match status" value="1"/>
</dbReference>
<evidence type="ECO:0000259" key="20">
    <source>
        <dbReference type="PROSITE" id="PS50023"/>
    </source>
</evidence>
<evidence type="ECO:0000313" key="22">
    <source>
        <dbReference type="EMBL" id="DBA19447.1"/>
    </source>
</evidence>
<evidence type="ECO:0000256" key="16">
    <source>
        <dbReference type="PROSITE-ProRule" id="PRU00125"/>
    </source>
</evidence>
<evidence type="ECO:0008006" key="24">
    <source>
        <dbReference type="Google" id="ProtNLM"/>
    </source>
</evidence>
<feature type="compositionally biased region" description="Polar residues" evidence="18">
    <location>
        <begin position="543"/>
        <end position="552"/>
    </location>
</feature>
<dbReference type="SMART" id="SM01203">
    <property type="entry name" value="DUF3585"/>
    <property type="match status" value="1"/>
</dbReference>
<evidence type="ECO:0000256" key="7">
    <source>
        <dbReference type="ARBA" id="ARBA00022553"/>
    </source>
</evidence>
<comment type="caution">
    <text evidence="22">The sequence shown here is derived from an EMBL/GenBank/DDBJ whole genome shotgun (WGS) entry which is preliminary data.</text>
</comment>
<evidence type="ECO:0000259" key="21">
    <source>
        <dbReference type="PROSITE" id="PS51848"/>
    </source>
</evidence>
<feature type="region of interest" description="Disordered" evidence="18">
    <location>
        <begin position="268"/>
        <end position="753"/>
    </location>
</feature>
<keyword evidence="15" id="KW-0966">Cell projection</keyword>
<keyword evidence="8 16" id="KW-0479">Metal-binding</keyword>
<dbReference type="Pfam" id="PF00307">
    <property type="entry name" value="CH"/>
    <property type="match status" value="1"/>
</dbReference>